<dbReference type="GO" id="GO:0009279">
    <property type="term" value="C:cell outer membrane"/>
    <property type="evidence" value="ECO:0007669"/>
    <property type="project" value="InterPro"/>
</dbReference>
<evidence type="ECO:0000313" key="2">
    <source>
        <dbReference type="EMBL" id="WDI30973.1"/>
    </source>
</evidence>
<organism evidence="2 3">
    <name type="scientific">Hyphococcus flavus</name>
    <dbReference type="NCBI Taxonomy" id="1866326"/>
    <lineage>
        <taxon>Bacteria</taxon>
        <taxon>Pseudomonadati</taxon>
        <taxon>Pseudomonadota</taxon>
        <taxon>Alphaproteobacteria</taxon>
        <taxon>Parvularculales</taxon>
        <taxon>Parvularculaceae</taxon>
        <taxon>Hyphococcus</taxon>
    </lineage>
</organism>
<dbReference type="InterPro" id="IPR007939">
    <property type="entry name" value="Cu-R_B_prcur"/>
</dbReference>
<sequence>MKKLLLLTTLILAAPLGALADDTAHGMSEMRKHLQQHHGGATFWYVEGERLEYRSNEGDPVFLWDAQGWYGGDINRLWVKTEGEFDFDADEFEEAEVQALYSRAVGDFFDLQAGIRHDFAPGNDRTFAVVGAQGLLPYLFEIDAALFVSDDGDVEARVEAEYELLITQRLILQPRAELNFAAQDIAEYGIGAGLSTVETGARLRYEISRQFAPYVGVSWERAVGDSADFARIDGDEPGSVSFVAGFRTWF</sequence>
<reference evidence="2" key="1">
    <citation type="submission" date="2023-02" db="EMBL/GenBank/DDBJ databases">
        <title>Genome sequence of Hyphococcus flavus.</title>
        <authorList>
            <person name="Rong J.-C."/>
            <person name="Zhao Q."/>
            <person name="Yi M."/>
            <person name="Wu J.-Y."/>
        </authorList>
    </citation>
    <scope>NUCLEOTIDE SEQUENCE</scope>
    <source>
        <strain evidence="2">MCCC 1K03223</strain>
    </source>
</reference>
<dbReference type="Proteomes" id="UP001214043">
    <property type="component" value="Chromosome"/>
</dbReference>
<dbReference type="SUPFAM" id="SSF103515">
    <property type="entry name" value="Autotransporter"/>
    <property type="match status" value="1"/>
</dbReference>
<dbReference type="InterPro" id="IPR036709">
    <property type="entry name" value="Autotransporte_beta_dom_sf"/>
</dbReference>
<keyword evidence="1" id="KW-0732">Signal</keyword>
<dbReference type="KEGG" id="hfl:PUV54_13515"/>
<dbReference type="AlphaFoldDB" id="A0AAF0CFI6"/>
<feature type="chain" id="PRO_5041933841" evidence="1">
    <location>
        <begin position="21"/>
        <end position="250"/>
    </location>
</feature>
<dbReference type="GO" id="GO:0006878">
    <property type="term" value="P:intracellular copper ion homeostasis"/>
    <property type="evidence" value="ECO:0007669"/>
    <property type="project" value="InterPro"/>
</dbReference>
<evidence type="ECO:0000313" key="3">
    <source>
        <dbReference type="Proteomes" id="UP001214043"/>
    </source>
</evidence>
<name>A0AAF0CFI6_9PROT</name>
<dbReference type="Pfam" id="PF05275">
    <property type="entry name" value="CopB"/>
    <property type="match status" value="1"/>
</dbReference>
<gene>
    <name evidence="2" type="ORF">PUV54_13515</name>
</gene>
<dbReference type="EMBL" id="CP118166">
    <property type="protein sequence ID" value="WDI30973.1"/>
    <property type="molecule type" value="Genomic_DNA"/>
</dbReference>
<proteinExistence type="predicted"/>
<protein>
    <submittedName>
        <fullName evidence="2">Copper resistance protein B</fullName>
    </submittedName>
</protein>
<evidence type="ECO:0000256" key="1">
    <source>
        <dbReference type="SAM" id="SignalP"/>
    </source>
</evidence>
<dbReference type="Gene3D" id="2.40.128.130">
    <property type="entry name" value="Autotransporter beta-domain"/>
    <property type="match status" value="1"/>
</dbReference>
<feature type="signal peptide" evidence="1">
    <location>
        <begin position="1"/>
        <end position="20"/>
    </location>
</feature>
<keyword evidence="3" id="KW-1185">Reference proteome</keyword>
<dbReference type="RefSeq" id="WP_274492795.1">
    <property type="nucleotide sequence ID" value="NZ_CP118166.1"/>
</dbReference>
<dbReference type="GO" id="GO:0005507">
    <property type="term" value="F:copper ion binding"/>
    <property type="evidence" value="ECO:0007669"/>
    <property type="project" value="InterPro"/>
</dbReference>
<accession>A0AAF0CFI6</accession>